<evidence type="ECO:0000313" key="3">
    <source>
        <dbReference type="WBParaSite" id="ACRNAN_scaffold19129.g7907.t1"/>
    </source>
</evidence>
<evidence type="ECO:0000313" key="2">
    <source>
        <dbReference type="Proteomes" id="UP000887540"/>
    </source>
</evidence>
<feature type="transmembrane region" description="Helical" evidence="1">
    <location>
        <begin position="6"/>
        <end position="27"/>
    </location>
</feature>
<evidence type="ECO:0000256" key="1">
    <source>
        <dbReference type="SAM" id="Phobius"/>
    </source>
</evidence>
<keyword evidence="1" id="KW-0812">Transmembrane</keyword>
<accession>A0A914D7I7</accession>
<sequence>MKALSNLVRLGVATCLWYFCTSLPVYFPMKVNRKLIVGSVEARMKTVGGRQIIREECFKKNHSYPKLFHSTYQLLENIKNFK</sequence>
<dbReference type="Proteomes" id="UP000887540">
    <property type="component" value="Unplaced"/>
</dbReference>
<keyword evidence="2" id="KW-1185">Reference proteome</keyword>
<keyword evidence="1" id="KW-1133">Transmembrane helix</keyword>
<reference evidence="3" key="1">
    <citation type="submission" date="2022-11" db="UniProtKB">
        <authorList>
            <consortium name="WormBaseParasite"/>
        </authorList>
    </citation>
    <scope>IDENTIFICATION</scope>
</reference>
<keyword evidence="1" id="KW-0472">Membrane</keyword>
<dbReference type="AlphaFoldDB" id="A0A914D7I7"/>
<name>A0A914D7I7_9BILA</name>
<dbReference type="WBParaSite" id="ACRNAN_scaffold19129.g7907.t1">
    <property type="protein sequence ID" value="ACRNAN_scaffold19129.g7907.t1"/>
    <property type="gene ID" value="ACRNAN_scaffold19129.g7907"/>
</dbReference>
<proteinExistence type="predicted"/>
<protein>
    <submittedName>
        <fullName evidence="3">Uncharacterized protein</fullName>
    </submittedName>
</protein>
<organism evidence="2 3">
    <name type="scientific">Acrobeloides nanus</name>
    <dbReference type="NCBI Taxonomy" id="290746"/>
    <lineage>
        <taxon>Eukaryota</taxon>
        <taxon>Metazoa</taxon>
        <taxon>Ecdysozoa</taxon>
        <taxon>Nematoda</taxon>
        <taxon>Chromadorea</taxon>
        <taxon>Rhabditida</taxon>
        <taxon>Tylenchina</taxon>
        <taxon>Cephalobomorpha</taxon>
        <taxon>Cephaloboidea</taxon>
        <taxon>Cephalobidae</taxon>
        <taxon>Acrobeloides</taxon>
    </lineage>
</organism>